<accession>A0A8T0XLG7</accession>
<evidence type="ECO:0000256" key="1">
    <source>
        <dbReference type="RuleBase" id="RU363044"/>
    </source>
</evidence>
<dbReference type="CDD" id="cd18809">
    <property type="entry name" value="SF1_C_RecD"/>
    <property type="match status" value="1"/>
</dbReference>
<dbReference type="Proteomes" id="UP000823388">
    <property type="component" value="Chromosome 1K"/>
</dbReference>
<keyword evidence="1" id="KW-0347">Helicase</keyword>
<comment type="catalytic activity">
    <reaction evidence="1">
        <text>ATP + H2O = ADP + phosphate + H(+)</text>
        <dbReference type="Rhea" id="RHEA:13065"/>
        <dbReference type="ChEBI" id="CHEBI:15377"/>
        <dbReference type="ChEBI" id="CHEBI:15378"/>
        <dbReference type="ChEBI" id="CHEBI:30616"/>
        <dbReference type="ChEBI" id="CHEBI:43474"/>
        <dbReference type="ChEBI" id="CHEBI:456216"/>
        <dbReference type="EC" id="5.6.2.3"/>
    </reaction>
</comment>
<dbReference type="GO" id="GO:0006281">
    <property type="term" value="P:DNA repair"/>
    <property type="evidence" value="ECO:0007669"/>
    <property type="project" value="UniProtKB-KW"/>
</dbReference>
<feature type="compositionally biased region" description="Acidic residues" evidence="2">
    <location>
        <begin position="186"/>
        <end position="204"/>
    </location>
</feature>
<dbReference type="PANTHER" id="PTHR10492:SF91">
    <property type="entry name" value="ATP-DEPENDENT DNA HELICASE"/>
    <property type="match status" value="1"/>
</dbReference>
<dbReference type="Gene3D" id="3.40.50.300">
    <property type="entry name" value="P-loop containing nucleotide triphosphate hydrolases"/>
    <property type="match status" value="1"/>
</dbReference>
<evidence type="ECO:0000259" key="3">
    <source>
        <dbReference type="Pfam" id="PF05970"/>
    </source>
</evidence>
<keyword evidence="1" id="KW-0233">DNA recombination</keyword>
<keyword evidence="1" id="KW-0234">DNA repair</keyword>
<evidence type="ECO:0000256" key="2">
    <source>
        <dbReference type="SAM" id="MobiDB-lite"/>
    </source>
</evidence>
<comment type="caution">
    <text evidence="5">The sequence shown here is derived from an EMBL/GenBank/DDBJ whole genome shotgun (WGS) entry which is preliminary data.</text>
</comment>
<dbReference type="GO" id="GO:0006310">
    <property type="term" value="P:DNA recombination"/>
    <property type="evidence" value="ECO:0007669"/>
    <property type="project" value="UniProtKB-KW"/>
</dbReference>
<name>A0A8T0XLG7_PANVG</name>
<dbReference type="GO" id="GO:0043139">
    <property type="term" value="F:5'-3' DNA helicase activity"/>
    <property type="evidence" value="ECO:0007669"/>
    <property type="project" value="UniProtKB-EC"/>
</dbReference>
<feature type="domain" description="Helitron helicase-like" evidence="4">
    <location>
        <begin position="219"/>
        <end position="388"/>
    </location>
</feature>
<feature type="region of interest" description="Disordered" evidence="2">
    <location>
        <begin position="133"/>
        <end position="209"/>
    </location>
</feature>
<reference evidence="5" key="1">
    <citation type="submission" date="2020-05" db="EMBL/GenBank/DDBJ databases">
        <title>WGS assembly of Panicum virgatum.</title>
        <authorList>
            <person name="Lovell J.T."/>
            <person name="Jenkins J."/>
            <person name="Shu S."/>
            <person name="Juenger T.E."/>
            <person name="Schmutz J."/>
        </authorList>
    </citation>
    <scope>NUCLEOTIDE SEQUENCE</scope>
    <source>
        <strain evidence="5">AP13</strain>
    </source>
</reference>
<keyword evidence="1" id="KW-0378">Hydrolase</keyword>
<dbReference type="GO" id="GO:0005524">
    <property type="term" value="F:ATP binding"/>
    <property type="evidence" value="ECO:0007669"/>
    <property type="project" value="UniProtKB-KW"/>
</dbReference>
<dbReference type="AlphaFoldDB" id="A0A8T0XLG7"/>
<dbReference type="EMBL" id="CM029037">
    <property type="protein sequence ID" value="KAG2659828.1"/>
    <property type="molecule type" value="Genomic_DNA"/>
</dbReference>
<evidence type="ECO:0000313" key="5">
    <source>
        <dbReference type="EMBL" id="KAG2659828.1"/>
    </source>
</evidence>
<keyword evidence="1" id="KW-0227">DNA damage</keyword>
<dbReference type="InterPro" id="IPR010285">
    <property type="entry name" value="DNA_helicase_pif1-like_DEAD"/>
</dbReference>
<comment type="cofactor">
    <cofactor evidence="1">
        <name>Mg(2+)</name>
        <dbReference type="ChEBI" id="CHEBI:18420"/>
    </cofactor>
</comment>
<feature type="domain" description="DNA helicase Pif1-like DEAD-box helicase" evidence="3">
    <location>
        <begin position="781"/>
        <end position="955"/>
    </location>
</feature>
<keyword evidence="1" id="KW-0547">Nucleotide-binding</keyword>
<evidence type="ECO:0000313" key="6">
    <source>
        <dbReference type="Proteomes" id="UP000823388"/>
    </source>
</evidence>
<dbReference type="GO" id="GO:0016787">
    <property type="term" value="F:hydrolase activity"/>
    <property type="evidence" value="ECO:0007669"/>
    <property type="project" value="UniProtKB-KW"/>
</dbReference>
<evidence type="ECO:0000259" key="4">
    <source>
        <dbReference type="Pfam" id="PF14214"/>
    </source>
</evidence>
<keyword evidence="6" id="KW-1185">Reference proteome</keyword>
<dbReference type="GO" id="GO:0000723">
    <property type="term" value="P:telomere maintenance"/>
    <property type="evidence" value="ECO:0007669"/>
    <property type="project" value="InterPro"/>
</dbReference>
<dbReference type="EC" id="5.6.2.3" evidence="1"/>
<gene>
    <name evidence="5" type="ORF">PVAP13_1KG215420</name>
</gene>
<sequence length="1164" mass="134791">MQLYFYDTDETIAHRVKRSPKLDTSMIQLILRILQDNPYVLLFKNLGSLSNIAEYNIELNTSISVDQRRYNASGMDQVAAIWMDGNDPQQRFSCNIIIYGSEDRPHYIRAYHGCYDPLAYPLLLPGGETGWEDKKIEYQDPPPAKPKRKYTKHENVDEESGAVQLQPLKKSKHRHPMYYDFNGEDHDMEEDSGEEDGPDDDLDDIAGGGSRRHVSAREYYCFKLQIREGQFNVFFHAGRLFQQFAVDMYVKVESMRLDWYAKPAHQAIIRADLYQGLLDTLAAGEADASMAGLRVVLSSWMLTLVTRYGKPDFFVTMMCNPYWDEIVAQLLPGQTPQHRPDVVARVYHAKLSDLQNFLIKKGHLGKVAAWTHVTEFQKRGLPHEHFLLVMESGSKLKSTEDFDKYISAELLDKKKYPELHKFVCKHMMHGPCGVLNKNCPCMVDGECRFRYNCHINVEICCSIKSVKYLYKYIYKGHDRTSFSIECKDNGKKIINEIKQYTNSRMITVIEAVYRLYAFKLYSMSPPVLQMQVHLEGMHMAAYKSTANLNNVARSEKSQRSMLIEYFKVNISNLAARRYLYREFPEHFTWNKSKKFWKPRKAKRIQIDRLVYANPAEGERYYLRIMLNHVRGATLYENLRTWRGVTYAIFKQACEGMELVESDKSLDDCLRESAEFRMTYSLWKLFATIMVFCECANIRRLWDDHLDSMSEDFRRICDNSSIVEQMVLRDISYHLTSMGKDIKHYGLPEIHQTEEERSRDHYRELTEEHNLGFDEDHLKIVDTLNAEQMAGLVFFVDGPSGTGKTYLYKTLIAKVRSMNLIAVAIATSGIAASIMPGGRTAHSRKVAQLIRRASLIIWDEVAMTKRQAVEALDRSLRDIMGCDMPFGGKVMLFGGDFRQVLPVVPHGTRVQITDATLLRSYIWENVRRIRLTQNMRVQADTLFADYLLRIGDGTEEAFDGDYMWLPDDILIHNPPDDDFIDFLIDRVNEHVDMVNALMIDRFSGKQKVFYSFDSVNDDSLNNYSLDFLNSITPNGLPPHELKVKKNCPVILLRKRVFIPRIPMSPSEDITLPFKFKKKQFPIRLSFAMTINKAQGQTIPNVGIYLPEPVFSHGQLYVALSRGVSHESTWVLANRNMNMDPNGRLRRILYIEMSWNREVCLCNNFI</sequence>
<keyword evidence="1" id="KW-0067">ATP-binding</keyword>
<dbReference type="SUPFAM" id="SSF52540">
    <property type="entry name" value="P-loop containing nucleoside triphosphate hydrolases"/>
    <property type="match status" value="2"/>
</dbReference>
<organism evidence="5 6">
    <name type="scientific">Panicum virgatum</name>
    <name type="common">Blackwell switchgrass</name>
    <dbReference type="NCBI Taxonomy" id="38727"/>
    <lineage>
        <taxon>Eukaryota</taxon>
        <taxon>Viridiplantae</taxon>
        <taxon>Streptophyta</taxon>
        <taxon>Embryophyta</taxon>
        <taxon>Tracheophyta</taxon>
        <taxon>Spermatophyta</taxon>
        <taxon>Magnoliopsida</taxon>
        <taxon>Liliopsida</taxon>
        <taxon>Poales</taxon>
        <taxon>Poaceae</taxon>
        <taxon>PACMAD clade</taxon>
        <taxon>Panicoideae</taxon>
        <taxon>Panicodae</taxon>
        <taxon>Paniceae</taxon>
        <taxon>Panicinae</taxon>
        <taxon>Panicum</taxon>
        <taxon>Panicum sect. Hiantes</taxon>
    </lineage>
</organism>
<dbReference type="FunFam" id="3.40.50.300:FF:002884">
    <property type="entry name" value="ATP-dependent DNA helicase"/>
    <property type="match status" value="1"/>
</dbReference>
<dbReference type="Pfam" id="PF14214">
    <property type="entry name" value="Helitron_like_N"/>
    <property type="match status" value="1"/>
</dbReference>
<dbReference type="InterPro" id="IPR025476">
    <property type="entry name" value="Helitron_helicase-like"/>
</dbReference>
<dbReference type="PANTHER" id="PTHR10492">
    <property type="match status" value="1"/>
</dbReference>
<dbReference type="Pfam" id="PF05970">
    <property type="entry name" value="PIF1"/>
    <property type="match status" value="1"/>
</dbReference>
<comment type="similarity">
    <text evidence="1">Belongs to the helicase family.</text>
</comment>
<proteinExistence type="inferred from homology"/>
<protein>
    <recommendedName>
        <fullName evidence="1">ATP-dependent DNA helicase</fullName>
        <ecNumber evidence="1">5.6.2.3</ecNumber>
    </recommendedName>
</protein>
<dbReference type="InterPro" id="IPR027417">
    <property type="entry name" value="P-loop_NTPase"/>
</dbReference>